<dbReference type="EMBL" id="JAVHUY010000056">
    <property type="protein sequence ID" value="MDQ7910456.1"/>
    <property type="molecule type" value="Genomic_DNA"/>
</dbReference>
<gene>
    <name evidence="2" type="ORF">RB614_38775</name>
</gene>
<accession>A0ABU0ZTT7</accession>
<evidence type="ECO:0000259" key="1">
    <source>
        <dbReference type="Pfam" id="PF02627"/>
    </source>
</evidence>
<dbReference type="PANTHER" id="PTHR33570:SF2">
    <property type="entry name" value="CARBOXYMUCONOLACTONE DECARBOXYLASE-LIKE DOMAIN-CONTAINING PROTEIN"/>
    <property type="match status" value="1"/>
</dbReference>
<dbReference type="InterPro" id="IPR052512">
    <property type="entry name" value="4CMD/NDH-1_regulator"/>
</dbReference>
<reference evidence="2 3" key="1">
    <citation type="submission" date="2023-08" db="EMBL/GenBank/DDBJ databases">
        <title>Phytohabitans sansha sp. nov., isolated from marine sediment.</title>
        <authorList>
            <person name="Zhao Y."/>
            <person name="Yi K."/>
        </authorList>
    </citation>
    <scope>NUCLEOTIDE SEQUENCE [LARGE SCALE GENOMIC DNA]</scope>
    <source>
        <strain evidence="2 3">ZYX-F-186</strain>
    </source>
</reference>
<feature type="domain" description="Carboxymuconolactone decarboxylase-like" evidence="1">
    <location>
        <begin position="38"/>
        <end position="119"/>
    </location>
</feature>
<organism evidence="2 3">
    <name type="scientific">Phytohabitans maris</name>
    <dbReference type="NCBI Taxonomy" id="3071409"/>
    <lineage>
        <taxon>Bacteria</taxon>
        <taxon>Bacillati</taxon>
        <taxon>Actinomycetota</taxon>
        <taxon>Actinomycetes</taxon>
        <taxon>Micromonosporales</taxon>
        <taxon>Micromonosporaceae</taxon>
    </lineage>
</organism>
<dbReference type="InterPro" id="IPR003779">
    <property type="entry name" value="CMD-like"/>
</dbReference>
<dbReference type="InterPro" id="IPR029032">
    <property type="entry name" value="AhpD-like"/>
</dbReference>
<dbReference type="RefSeq" id="WP_308717704.1">
    <property type="nucleotide sequence ID" value="NZ_JAVHUY010000056.1"/>
</dbReference>
<name>A0ABU0ZTT7_9ACTN</name>
<dbReference type="SUPFAM" id="SSF69118">
    <property type="entry name" value="AhpD-like"/>
    <property type="match status" value="1"/>
</dbReference>
<keyword evidence="3" id="KW-1185">Reference proteome</keyword>
<proteinExistence type="predicted"/>
<dbReference type="Gene3D" id="1.20.1290.10">
    <property type="entry name" value="AhpD-like"/>
    <property type="match status" value="1"/>
</dbReference>
<sequence length="141" mass="15654">MSDDESRLDRGIRVRREVLGDSHVDRSMAQATDFTRVVQEYVTASCWGDVWSRPGLDRRTRSLLNLAMLTALNRPHEFSVHVRGALRNGCTQAEIQEVLLQTAAYCGAPAALESFRLAERVIEQVRQEAAVDGEPVGVTTA</sequence>
<evidence type="ECO:0000313" key="3">
    <source>
        <dbReference type="Proteomes" id="UP001230908"/>
    </source>
</evidence>
<dbReference type="PANTHER" id="PTHR33570">
    <property type="entry name" value="4-CARBOXYMUCONOLACTONE DECARBOXYLASE FAMILY PROTEIN"/>
    <property type="match status" value="1"/>
</dbReference>
<dbReference type="Pfam" id="PF02627">
    <property type="entry name" value="CMD"/>
    <property type="match status" value="1"/>
</dbReference>
<protein>
    <submittedName>
        <fullName evidence="2">Carboxymuconolactone decarboxylase family protein</fullName>
    </submittedName>
</protein>
<comment type="caution">
    <text evidence="2">The sequence shown here is derived from an EMBL/GenBank/DDBJ whole genome shotgun (WGS) entry which is preliminary data.</text>
</comment>
<dbReference type="Proteomes" id="UP001230908">
    <property type="component" value="Unassembled WGS sequence"/>
</dbReference>
<evidence type="ECO:0000313" key="2">
    <source>
        <dbReference type="EMBL" id="MDQ7910456.1"/>
    </source>
</evidence>